<name>A0ABZ0TED5_9SPHI</name>
<accession>A0ABZ0TED5</accession>
<dbReference type="EMBL" id="CP139558">
    <property type="protein sequence ID" value="WPU91556.1"/>
    <property type="molecule type" value="Genomic_DNA"/>
</dbReference>
<protein>
    <submittedName>
        <fullName evidence="3">SRPBCC family protein</fullName>
    </submittedName>
</protein>
<organism evidence="3 4">
    <name type="scientific">Mucilaginibacter sabulilitoris</name>
    <dbReference type="NCBI Taxonomy" id="1173583"/>
    <lineage>
        <taxon>Bacteria</taxon>
        <taxon>Pseudomonadati</taxon>
        <taxon>Bacteroidota</taxon>
        <taxon>Sphingobacteriia</taxon>
        <taxon>Sphingobacteriales</taxon>
        <taxon>Sphingobacteriaceae</taxon>
        <taxon>Mucilaginibacter</taxon>
    </lineage>
</organism>
<dbReference type="CDD" id="cd07814">
    <property type="entry name" value="SRPBCC_CalC_Aha1-like"/>
    <property type="match status" value="1"/>
</dbReference>
<evidence type="ECO:0000313" key="4">
    <source>
        <dbReference type="Proteomes" id="UP001324380"/>
    </source>
</evidence>
<comment type="similarity">
    <text evidence="1">Belongs to the AHA1 family.</text>
</comment>
<gene>
    <name evidence="3" type="ORF">SNE25_19750</name>
</gene>
<dbReference type="InterPro" id="IPR013538">
    <property type="entry name" value="ASHA1/2-like_C"/>
</dbReference>
<dbReference type="SUPFAM" id="SSF55961">
    <property type="entry name" value="Bet v1-like"/>
    <property type="match status" value="2"/>
</dbReference>
<keyword evidence="4" id="KW-1185">Reference proteome</keyword>
<evidence type="ECO:0000259" key="2">
    <source>
        <dbReference type="Pfam" id="PF08327"/>
    </source>
</evidence>
<dbReference type="Proteomes" id="UP001324380">
    <property type="component" value="Chromosome"/>
</dbReference>
<proteinExistence type="inferred from homology"/>
<feature type="domain" description="Activator of Hsp90 ATPase homologue 1/2-like C-terminal" evidence="2">
    <location>
        <begin position="224"/>
        <end position="279"/>
    </location>
</feature>
<evidence type="ECO:0000313" key="3">
    <source>
        <dbReference type="EMBL" id="WPU91556.1"/>
    </source>
</evidence>
<dbReference type="Pfam" id="PF08327">
    <property type="entry name" value="AHSA1"/>
    <property type="match status" value="1"/>
</dbReference>
<dbReference type="RefSeq" id="WP_321560722.1">
    <property type="nucleotide sequence ID" value="NZ_CP139558.1"/>
</dbReference>
<sequence length="291" mass="33163">METIELNIIQKEIMVAASQQTAFEVFVNQMGLWWPASGHNEGCPMVRVGLEPKTGGRWIGYNGEGGERELGKVLIYEPYTLFALDWQTDANFRFNSDLHSEVRVEFITEDSHNTRVKLTHKDLHVLGDLQNASDINEGWGGVLEVYQHFATNFSTRIQVAASPEKAEEAISEVACWWAKNFEGSAANLHDQFTVRFGETFVTFKIVDLIPGDIIVWEVKDCYLHWQTDKTEWNGTRVVWELLPENNGTKIIMTHIGLTPEVECYENCRGGWTEHINESLHNFITMGKGEPQ</sequence>
<dbReference type="Gene3D" id="3.30.530.20">
    <property type="match status" value="2"/>
</dbReference>
<reference evidence="3 4" key="1">
    <citation type="submission" date="2023-11" db="EMBL/GenBank/DDBJ databases">
        <title>Analysis of the Genomes of Mucilaginibacter gossypii cycad 4 and M. sabulilitoris SNA2: microbes with the potential for plant growth promotion.</title>
        <authorList>
            <person name="Hirsch A.M."/>
            <person name="Humm E."/>
            <person name="Rubbi M."/>
            <person name="Del Vecchio G."/>
            <person name="Ha S.M."/>
            <person name="Pellegrini M."/>
            <person name="Gunsalus R.P."/>
        </authorList>
    </citation>
    <scope>NUCLEOTIDE SEQUENCE [LARGE SCALE GENOMIC DNA]</scope>
    <source>
        <strain evidence="3 4">SNA2</strain>
    </source>
</reference>
<dbReference type="InterPro" id="IPR023393">
    <property type="entry name" value="START-like_dom_sf"/>
</dbReference>
<evidence type="ECO:0000256" key="1">
    <source>
        <dbReference type="ARBA" id="ARBA00006817"/>
    </source>
</evidence>